<accession>A0A553P4T2</accession>
<keyword evidence="4" id="KW-1185">Reference proteome</keyword>
<evidence type="ECO:0000256" key="1">
    <source>
        <dbReference type="SAM" id="Coils"/>
    </source>
</evidence>
<dbReference type="OMA" id="KHEERSC"/>
<organism evidence="3 4">
    <name type="scientific">Tigriopus californicus</name>
    <name type="common">Marine copepod</name>
    <dbReference type="NCBI Taxonomy" id="6832"/>
    <lineage>
        <taxon>Eukaryota</taxon>
        <taxon>Metazoa</taxon>
        <taxon>Ecdysozoa</taxon>
        <taxon>Arthropoda</taxon>
        <taxon>Crustacea</taxon>
        <taxon>Multicrustacea</taxon>
        <taxon>Hexanauplia</taxon>
        <taxon>Copepoda</taxon>
        <taxon>Harpacticoida</taxon>
        <taxon>Harpacticidae</taxon>
        <taxon>Tigriopus</taxon>
    </lineage>
</organism>
<evidence type="ECO:0000313" key="4">
    <source>
        <dbReference type="Proteomes" id="UP000318571"/>
    </source>
</evidence>
<feature type="compositionally biased region" description="Polar residues" evidence="2">
    <location>
        <begin position="571"/>
        <end position="602"/>
    </location>
</feature>
<feature type="coiled-coil region" evidence="1">
    <location>
        <begin position="322"/>
        <end position="455"/>
    </location>
</feature>
<feature type="coiled-coil region" evidence="1">
    <location>
        <begin position="51"/>
        <end position="252"/>
    </location>
</feature>
<name>A0A553P4T2_TIGCA</name>
<feature type="region of interest" description="Disordered" evidence="2">
    <location>
        <begin position="18"/>
        <end position="41"/>
    </location>
</feature>
<feature type="compositionally biased region" description="Low complexity" evidence="2">
    <location>
        <begin position="28"/>
        <end position="39"/>
    </location>
</feature>
<feature type="compositionally biased region" description="Basic and acidic residues" evidence="2">
    <location>
        <begin position="557"/>
        <end position="569"/>
    </location>
</feature>
<dbReference type="Proteomes" id="UP000318571">
    <property type="component" value="Chromosome 7"/>
</dbReference>
<dbReference type="EMBL" id="VCGU01000008">
    <property type="protein sequence ID" value="TRY72685.1"/>
    <property type="molecule type" value="Genomic_DNA"/>
</dbReference>
<dbReference type="STRING" id="6832.A0A553P4T2"/>
<proteinExistence type="predicted"/>
<feature type="region of interest" description="Disordered" evidence="2">
    <location>
        <begin position="557"/>
        <end position="606"/>
    </location>
</feature>
<reference evidence="3 4" key="1">
    <citation type="journal article" date="2018" name="Nat. Ecol. Evol.">
        <title>Genomic signatures of mitonuclear coevolution across populations of Tigriopus californicus.</title>
        <authorList>
            <person name="Barreto F.S."/>
            <person name="Watson E.T."/>
            <person name="Lima T.G."/>
            <person name="Willett C.S."/>
            <person name="Edmands S."/>
            <person name="Li W."/>
            <person name="Burton R.S."/>
        </authorList>
    </citation>
    <scope>NUCLEOTIDE SEQUENCE [LARGE SCALE GENOMIC DNA]</scope>
    <source>
        <strain evidence="3 4">San Diego</strain>
    </source>
</reference>
<evidence type="ECO:0000256" key="2">
    <source>
        <dbReference type="SAM" id="MobiDB-lite"/>
    </source>
</evidence>
<dbReference type="AlphaFoldDB" id="A0A553P4T2"/>
<keyword evidence="1" id="KW-0175">Coiled coil</keyword>
<evidence type="ECO:0000313" key="3">
    <source>
        <dbReference type="EMBL" id="TRY72685.1"/>
    </source>
</evidence>
<comment type="caution">
    <text evidence="3">The sequence shown here is derived from an EMBL/GenBank/DDBJ whole genome shotgun (WGS) entry which is preliminary data.</text>
</comment>
<sequence>MKKGVSYNYIKGDIEVHYNSSDGSEPISRSSSDVQTSSSIPEQEFRIKIELEKVRKAIKADEEQIKILENHPKLQELDEAQKTLKSLEEAKRQEDTRIEKAIKKWSKKTKEMRKQEQSIIGDLEQEKKRLKAQMASHDSKWSDKEIRELTESKEKVLKELNQELDEEGKLNQEIDQSLKVERRNLIQTERQVQQDLIRWKQQREQCEKQDEQQIEKVRQESKRWLKDIKGLKSDLEIKVMDLKNKIQDEREKSAKEWTRSETEGTKHLKELTNSILDGRLIQIRQRSQLQGEMAYLEGSKKAFEDLALEIPMTSERESNQFTEVSENLLEKARGAVQQLEERKMKLLAELEEINADTEDQKAEVKREHDGVIDQLQGELQQGLDTIPKLEANKAKFDQMRRDRDEIRDQLRLIAAKVDELKANHTRLKYDRQTKAKDLLDKTKSALDKVQQAELNHFKNAKAQMEQLRSKKIRKMCRIWENKSGSDFVTKQDQILEQMTQELKQELQTSASKDRQTRFDPTLKVKLQGIKDLDLDLVGIEKQMASLTEQSKELLDKWTEMKHEADKELQNWEENQTGDPIQPEDNQSQSESQANSDDSSGEPSVNPGCCCWKC</sequence>
<protein>
    <submittedName>
        <fullName evidence="3">Uncharacterized protein</fullName>
    </submittedName>
</protein>
<gene>
    <name evidence="3" type="ORF">TCAL_17113</name>
</gene>